<keyword evidence="2" id="KW-0378">Hydrolase</keyword>
<feature type="domain" description="Serine aminopeptidase S33" evidence="1">
    <location>
        <begin position="46"/>
        <end position="143"/>
    </location>
</feature>
<dbReference type="EMBL" id="JAAZQD010000003">
    <property type="protein sequence ID" value="NKZ39249.1"/>
    <property type="molecule type" value="Genomic_DNA"/>
</dbReference>
<dbReference type="Gene3D" id="3.40.50.1820">
    <property type="entry name" value="alpha/beta hydrolase"/>
    <property type="match status" value="1"/>
</dbReference>
<proteinExistence type="predicted"/>
<dbReference type="InterPro" id="IPR022742">
    <property type="entry name" value="Hydrolase_4"/>
</dbReference>
<dbReference type="InterPro" id="IPR017208">
    <property type="entry name" value="UCP037442_abhydr"/>
</dbReference>
<dbReference type="AlphaFoldDB" id="A0A846ZP04"/>
<evidence type="ECO:0000313" key="2">
    <source>
        <dbReference type="EMBL" id="NKZ39249.1"/>
    </source>
</evidence>
<evidence type="ECO:0000313" key="3">
    <source>
        <dbReference type="Proteomes" id="UP000541636"/>
    </source>
</evidence>
<sequence length="287" mass="31244">MDGNDYSMRSLQVLSAAGIGSDLLLRTPARSDGVWLYWLPAMGVPARNYAPLAEALAARGVGLALHEWRGLGSSSVRAGRNENWGYRELLTQDVPAGLAIARKACPEARWLIGGHSLGGQLASLFAGLQPETVDGLVLVASGAPYWRCFPRWSVPLRLAYGLAPGIARLRGHFPGRRIGFGGNEARGVIADWAHSGRRGHYAARGLSWDLDDALQAQKAPVLALRLVDDAFGPRASLQYLLDKMPRAISETHALDAEDLGNRPDHFSWMKTPDAVARHIADWSDRLR</sequence>
<dbReference type="RefSeq" id="WP_168609292.1">
    <property type="nucleotide sequence ID" value="NZ_JAAZQD010000003.1"/>
</dbReference>
<name>A0A846ZP04_9GAMM</name>
<gene>
    <name evidence="2" type="ORF">HF690_09850</name>
</gene>
<dbReference type="SUPFAM" id="SSF53474">
    <property type="entry name" value="alpha/beta-Hydrolases"/>
    <property type="match status" value="1"/>
</dbReference>
<dbReference type="Proteomes" id="UP000541636">
    <property type="component" value="Unassembled WGS sequence"/>
</dbReference>
<organism evidence="2 3">
    <name type="scientific">Oleiagrimonas citrea</name>
    <dbReference type="NCBI Taxonomy" id="1665687"/>
    <lineage>
        <taxon>Bacteria</taxon>
        <taxon>Pseudomonadati</taxon>
        <taxon>Pseudomonadota</taxon>
        <taxon>Gammaproteobacteria</taxon>
        <taxon>Lysobacterales</taxon>
        <taxon>Rhodanobacteraceae</taxon>
        <taxon>Oleiagrimonas</taxon>
    </lineage>
</organism>
<dbReference type="PIRSF" id="PIRSF037442">
    <property type="entry name" value="UCP037442_abhydr"/>
    <property type="match status" value="1"/>
</dbReference>
<dbReference type="Pfam" id="PF12146">
    <property type="entry name" value="Hydrolase_4"/>
    <property type="match status" value="1"/>
</dbReference>
<evidence type="ECO:0000259" key="1">
    <source>
        <dbReference type="Pfam" id="PF12146"/>
    </source>
</evidence>
<accession>A0A846ZP04</accession>
<keyword evidence="3" id="KW-1185">Reference proteome</keyword>
<reference evidence="2 3" key="1">
    <citation type="journal article" date="2017" name="Int. J. Syst. Evol. Microbiol.">
        <title>Oleiagrimonas citrea sp. nov., a marine bacterium isolated from tidal flat sediment and emended description of the genus Oleiagrimonas Fang et al. 2015 and Oleiagrimonas soli.</title>
        <authorList>
            <person name="Yang S.H."/>
            <person name="Seo H.S."/>
            <person name="Seong C.N."/>
            <person name="Kwon K.K."/>
        </authorList>
    </citation>
    <scope>NUCLEOTIDE SEQUENCE [LARGE SCALE GENOMIC DNA]</scope>
    <source>
        <strain evidence="2 3">MEBiC09124</strain>
    </source>
</reference>
<comment type="caution">
    <text evidence="2">The sequence shown here is derived from an EMBL/GenBank/DDBJ whole genome shotgun (WGS) entry which is preliminary data.</text>
</comment>
<dbReference type="GO" id="GO:0016787">
    <property type="term" value="F:hydrolase activity"/>
    <property type="evidence" value="ECO:0007669"/>
    <property type="project" value="UniProtKB-KW"/>
</dbReference>
<protein>
    <submittedName>
        <fullName evidence="2">Alpha/beta fold hydrolase</fullName>
    </submittedName>
</protein>
<dbReference type="InterPro" id="IPR029058">
    <property type="entry name" value="AB_hydrolase_fold"/>
</dbReference>